<dbReference type="EMBL" id="BDGG01000005">
    <property type="protein sequence ID" value="GAU99868.1"/>
    <property type="molecule type" value="Genomic_DNA"/>
</dbReference>
<organism evidence="2 3">
    <name type="scientific">Ramazzottius varieornatus</name>
    <name type="common">Water bear</name>
    <name type="synonym">Tardigrade</name>
    <dbReference type="NCBI Taxonomy" id="947166"/>
    <lineage>
        <taxon>Eukaryota</taxon>
        <taxon>Metazoa</taxon>
        <taxon>Ecdysozoa</taxon>
        <taxon>Tardigrada</taxon>
        <taxon>Eutardigrada</taxon>
        <taxon>Parachela</taxon>
        <taxon>Hypsibioidea</taxon>
        <taxon>Ramazzottiidae</taxon>
        <taxon>Ramazzottius</taxon>
    </lineage>
</organism>
<evidence type="ECO:0000256" key="1">
    <source>
        <dbReference type="SAM" id="MobiDB-lite"/>
    </source>
</evidence>
<comment type="caution">
    <text evidence="2">The sequence shown here is derived from an EMBL/GenBank/DDBJ whole genome shotgun (WGS) entry which is preliminary data.</text>
</comment>
<gene>
    <name evidence="2" type="primary">RvY_10807-1</name>
    <name evidence="2" type="synonym">RvY_10807.1</name>
    <name evidence="2" type="ORF">RvY_10807</name>
</gene>
<sequence length="418" mass="44499">MFASELRTRFLAESATQNISPTMAYWSLCFVLSLIVVLFALQSTPVRALTSEEISRLENILSLEDLDSHLSNFRLKRSIEGATVGPCSKVGGIPSIYPPFDPVTAGTDSCTANGLPNTRCNEATGYCECDPFISTRFRLTPEVMVCIPLAYVNVSQGRCLPTIPDMCSVLVSGSVCQNALPPPQPGVTTRLPGFRCVCQTGNGTWPNCTPRLGSPCQNTTVCQYRLPNSFCANIDPTTNFGTCQCPRANQPLVPAGYPDQLPAYTQNTFANAQSTACVPSTCPPSTQPPPGLRNLDPCNNDNLSPGTPTTTCTSTSSGYQCIFNPGTKGRAHNRTVTGRCCGSTHLPCSDYSACFDPATDICANGPQCNNCYDESTVFGCTTPWPTQCGPVTAGRSAPGPTGSTPQFSSEKLALSPMI</sequence>
<evidence type="ECO:0000313" key="2">
    <source>
        <dbReference type="EMBL" id="GAU99868.1"/>
    </source>
</evidence>
<dbReference type="OrthoDB" id="2019384at2759"/>
<accession>A0A1D1VMZ1</accession>
<protein>
    <submittedName>
        <fullName evidence="2">Uncharacterized protein</fullName>
    </submittedName>
</protein>
<reference evidence="2 3" key="1">
    <citation type="journal article" date="2016" name="Nat. Commun.">
        <title>Extremotolerant tardigrade genome and improved radiotolerance of human cultured cells by tardigrade-unique protein.</title>
        <authorList>
            <person name="Hashimoto T."/>
            <person name="Horikawa D.D."/>
            <person name="Saito Y."/>
            <person name="Kuwahara H."/>
            <person name="Kozuka-Hata H."/>
            <person name="Shin-I T."/>
            <person name="Minakuchi Y."/>
            <person name="Ohishi K."/>
            <person name="Motoyama A."/>
            <person name="Aizu T."/>
            <person name="Enomoto A."/>
            <person name="Kondo K."/>
            <person name="Tanaka S."/>
            <person name="Hara Y."/>
            <person name="Koshikawa S."/>
            <person name="Sagara H."/>
            <person name="Miura T."/>
            <person name="Yokobori S."/>
            <person name="Miyagawa K."/>
            <person name="Suzuki Y."/>
            <person name="Kubo T."/>
            <person name="Oyama M."/>
            <person name="Kohara Y."/>
            <person name="Fujiyama A."/>
            <person name="Arakawa K."/>
            <person name="Katayama T."/>
            <person name="Toyoda A."/>
            <person name="Kunieda T."/>
        </authorList>
    </citation>
    <scope>NUCLEOTIDE SEQUENCE [LARGE SCALE GENOMIC DNA]</scope>
    <source>
        <strain evidence="2 3">YOKOZUNA-1</strain>
    </source>
</reference>
<dbReference type="AlphaFoldDB" id="A0A1D1VMZ1"/>
<name>A0A1D1VMZ1_RAMVA</name>
<dbReference type="Proteomes" id="UP000186922">
    <property type="component" value="Unassembled WGS sequence"/>
</dbReference>
<keyword evidence="3" id="KW-1185">Reference proteome</keyword>
<evidence type="ECO:0000313" key="3">
    <source>
        <dbReference type="Proteomes" id="UP000186922"/>
    </source>
</evidence>
<proteinExistence type="predicted"/>
<feature type="region of interest" description="Disordered" evidence="1">
    <location>
        <begin position="392"/>
        <end position="418"/>
    </location>
</feature>